<dbReference type="Gene3D" id="6.10.250.1090">
    <property type="match status" value="1"/>
</dbReference>
<evidence type="ECO:0000256" key="5">
    <source>
        <dbReference type="ARBA" id="ARBA00023231"/>
    </source>
</evidence>
<comment type="caution">
    <text evidence="8">The sequence shown here is derived from an EMBL/GenBank/DDBJ whole genome shotgun (WGS) entry which is preliminary data.</text>
</comment>
<evidence type="ECO:0000313" key="9">
    <source>
        <dbReference type="Proteomes" id="UP000295565"/>
    </source>
</evidence>
<comment type="pathway">
    <text evidence="2">Cofactor biosynthesis; Fe-Mo cofactor biosynthesis.</text>
</comment>
<comment type="similarity">
    <text evidence="3 6">Belongs to the NifD/NifK/NifE/NifN family.</text>
</comment>
<keyword evidence="5 6" id="KW-0535">Nitrogen fixation</keyword>
<evidence type="ECO:0000259" key="7">
    <source>
        <dbReference type="Pfam" id="PF00148"/>
    </source>
</evidence>
<accession>A0A4R1K3M8</accession>
<sequence length="456" mass="50218">MAEVIKIRKPLSISPLKTGQVLGATIAALGLADSMALMHAAQGCSSFAKAFFVRHFQEPVALQSTAMDPISTIMGSDGNVKKALDHLAKNSALHLVVVMSNGLSEAQGADLKRAIREFRVEYPQHEKLTVLTVNTPDFYGSLENGYAAVIDAVVNQLVEEKRSAQTRKKRINVLLGHSFTAGDVEAVQRLFEAFGLKPTLLPDISESLDGHLGEQDYSAVSLGGTGLSDIQRMGESIATVALGYSCHSGAKLLAQKTGVPSYYFDHLGNIEQCDRLIELLIELTGRQVPDYINRQRRQLQDAMLDCHNELNGVRIALAGEPELLGYWLAIARQVGLDEQVVVAPAQQSQLIEMPTEQILLGDFSDLREQLKVTPAEVLIANSHGQMLAQELGMSHILSGFPIFDYFGGFRQHRQLYAGIRDTLFELGNIVHQRHEHRDIYHSPLKQHWPEAASQRA</sequence>
<dbReference type="Gene3D" id="3.40.50.1980">
    <property type="entry name" value="Nitrogenase molybdenum iron protein domain"/>
    <property type="match status" value="3"/>
</dbReference>
<dbReference type="GO" id="GO:0065003">
    <property type="term" value="P:protein-containing complex assembly"/>
    <property type="evidence" value="ECO:0007669"/>
    <property type="project" value="InterPro"/>
</dbReference>
<dbReference type="OrthoDB" id="9800746at2"/>
<dbReference type="SUPFAM" id="SSF53807">
    <property type="entry name" value="Helical backbone' metal receptor"/>
    <property type="match status" value="1"/>
</dbReference>
<evidence type="ECO:0000256" key="1">
    <source>
        <dbReference type="ARBA" id="ARBA00003171"/>
    </source>
</evidence>
<dbReference type="EMBL" id="SMGD01000011">
    <property type="protein sequence ID" value="TCK58497.1"/>
    <property type="molecule type" value="Genomic_DNA"/>
</dbReference>
<dbReference type="Pfam" id="PF00148">
    <property type="entry name" value="Oxidored_nitro"/>
    <property type="match status" value="1"/>
</dbReference>
<organism evidence="8 9">
    <name type="scientific">Celerinatantimonas diazotrophica</name>
    <dbReference type="NCBI Taxonomy" id="412034"/>
    <lineage>
        <taxon>Bacteria</taxon>
        <taxon>Pseudomonadati</taxon>
        <taxon>Pseudomonadota</taxon>
        <taxon>Gammaproteobacteria</taxon>
        <taxon>Celerinatantimonadaceae</taxon>
        <taxon>Celerinatantimonas</taxon>
    </lineage>
</organism>
<dbReference type="UniPathway" id="UPA00782"/>
<dbReference type="RefSeq" id="WP_131911470.1">
    <property type="nucleotide sequence ID" value="NZ_OU594967.1"/>
</dbReference>
<evidence type="ECO:0000256" key="4">
    <source>
        <dbReference type="ARBA" id="ARBA00013282"/>
    </source>
</evidence>
<dbReference type="InterPro" id="IPR050152">
    <property type="entry name" value="ChlB/BchB/BchZ"/>
</dbReference>
<dbReference type="Proteomes" id="UP000295565">
    <property type="component" value="Unassembled WGS sequence"/>
</dbReference>
<gene>
    <name evidence="8" type="ORF">EV690_0624</name>
</gene>
<evidence type="ECO:0000313" key="8">
    <source>
        <dbReference type="EMBL" id="TCK58497.1"/>
    </source>
</evidence>
<dbReference type="AlphaFoldDB" id="A0A4R1K3M8"/>
<comment type="function">
    <text evidence="1">This protein may play a role in the biosynthesis of the prosthetic group of nitrogenase (FeMo cofactor).</text>
</comment>
<dbReference type="PANTHER" id="PTHR33712:SF7">
    <property type="entry name" value="LIGHT-INDEPENDENT PROTOCHLOROPHYLLIDE REDUCTASE SUBUNIT B"/>
    <property type="match status" value="1"/>
</dbReference>
<dbReference type="InterPro" id="IPR000318">
    <property type="entry name" value="Nase_comp1_CS"/>
</dbReference>
<dbReference type="PANTHER" id="PTHR33712">
    <property type="entry name" value="LIGHT-INDEPENDENT PROTOCHLOROPHYLLIDE REDUCTASE SUBUNIT B"/>
    <property type="match status" value="1"/>
</dbReference>
<evidence type="ECO:0000256" key="3">
    <source>
        <dbReference type="ARBA" id="ARBA00011002"/>
    </source>
</evidence>
<evidence type="ECO:0000256" key="6">
    <source>
        <dbReference type="RuleBase" id="RU004021"/>
    </source>
</evidence>
<dbReference type="GO" id="GO:0016163">
    <property type="term" value="F:nitrogenase activity"/>
    <property type="evidence" value="ECO:0007669"/>
    <property type="project" value="InterPro"/>
</dbReference>
<reference evidence="8 9" key="1">
    <citation type="submission" date="2019-03" db="EMBL/GenBank/DDBJ databases">
        <title>Genomic Encyclopedia of Type Strains, Phase IV (KMG-IV): sequencing the most valuable type-strain genomes for metagenomic binning, comparative biology and taxonomic classification.</title>
        <authorList>
            <person name="Goeker M."/>
        </authorList>
    </citation>
    <scope>NUCLEOTIDE SEQUENCE [LARGE SCALE GENOMIC DNA]</scope>
    <source>
        <strain evidence="8 9">DSM 18577</strain>
    </source>
</reference>
<dbReference type="InterPro" id="IPR000510">
    <property type="entry name" value="Nase/OxRdtase_comp1"/>
</dbReference>
<dbReference type="InterPro" id="IPR005975">
    <property type="entry name" value="Nase_Mo-Fe_CF"/>
</dbReference>
<feature type="domain" description="Nitrogenase/oxidoreductase component 1" evidence="7">
    <location>
        <begin position="20"/>
        <end position="430"/>
    </location>
</feature>
<keyword evidence="9" id="KW-1185">Reference proteome</keyword>
<protein>
    <recommendedName>
        <fullName evidence="4">Nitrogenase iron-molybdenum cofactor biosynthesis protein NifN</fullName>
    </recommendedName>
</protein>
<dbReference type="NCBIfam" id="TIGR01285">
    <property type="entry name" value="nifN"/>
    <property type="match status" value="1"/>
</dbReference>
<proteinExistence type="inferred from homology"/>
<evidence type="ECO:0000256" key="2">
    <source>
        <dbReference type="ARBA" id="ARBA00005155"/>
    </source>
</evidence>
<name>A0A4R1K3M8_9GAMM</name>
<dbReference type="PROSITE" id="PS00699">
    <property type="entry name" value="NITROGENASE_1_1"/>
    <property type="match status" value="1"/>
</dbReference>